<dbReference type="Proteomes" id="UP000188268">
    <property type="component" value="Unassembled WGS sequence"/>
</dbReference>
<feature type="region of interest" description="Disordered" evidence="1">
    <location>
        <begin position="180"/>
        <end position="222"/>
    </location>
</feature>
<dbReference type="EMBL" id="AWWV01007202">
    <property type="protein sequence ID" value="OMO97610.1"/>
    <property type="molecule type" value="Genomic_DNA"/>
</dbReference>
<evidence type="ECO:0000313" key="2">
    <source>
        <dbReference type="EMBL" id="OMO97610.1"/>
    </source>
</evidence>
<sequence>MLKPKDHRWISWCTTGNRIEYSLVCGLQNGPMDLQWFQFIKMRSYKPTKASLNLLARALVIGLDGMAKGSNGRLCMGMAGSCDGDGRACDGLIESLRPTNEEEDLVRFIDSYKSRSFGVAIRLWWLFKATMGNRKDGENQANDLATLYQKLKETHRKLLNYKQDERIPFKENECVKKEFVSPKTESKDSSSSSSKTHIKLLSEEKGDSNGDGDDERDDDGAAIDDGAELASLSLVASRTLSAYVKGDVQRENLFSHKDVCEWEALAI</sequence>
<keyword evidence="3" id="KW-1185">Reference proteome</keyword>
<dbReference type="AlphaFoldDB" id="A0A1R3JS33"/>
<gene>
    <name evidence="2" type="ORF">CCACVL1_04505</name>
</gene>
<proteinExistence type="predicted"/>
<organism evidence="2 3">
    <name type="scientific">Corchorus capsularis</name>
    <name type="common">Jute</name>
    <dbReference type="NCBI Taxonomy" id="210143"/>
    <lineage>
        <taxon>Eukaryota</taxon>
        <taxon>Viridiplantae</taxon>
        <taxon>Streptophyta</taxon>
        <taxon>Embryophyta</taxon>
        <taxon>Tracheophyta</taxon>
        <taxon>Spermatophyta</taxon>
        <taxon>Magnoliopsida</taxon>
        <taxon>eudicotyledons</taxon>
        <taxon>Gunneridae</taxon>
        <taxon>Pentapetalae</taxon>
        <taxon>rosids</taxon>
        <taxon>malvids</taxon>
        <taxon>Malvales</taxon>
        <taxon>Malvaceae</taxon>
        <taxon>Grewioideae</taxon>
        <taxon>Apeibeae</taxon>
        <taxon>Corchorus</taxon>
    </lineage>
</organism>
<accession>A0A1R3JS33</accession>
<dbReference type="Gramene" id="OMO97610">
    <property type="protein sequence ID" value="OMO97610"/>
    <property type="gene ID" value="CCACVL1_04505"/>
</dbReference>
<evidence type="ECO:0000256" key="1">
    <source>
        <dbReference type="SAM" id="MobiDB-lite"/>
    </source>
</evidence>
<feature type="compositionally biased region" description="Acidic residues" evidence="1">
    <location>
        <begin position="210"/>
        <end position="222"/>
    </location>
</feature>
<comment type="caution">
    <text evidence="2">The sequence shown here is derived from an EMBL/GenBank/DDBJ whole genome shotgun (WGS) entry which is preliminary data.</text>
</comment>
<name>A0A1R3JS33_COCAP</name>
<evidence type="ECO:0000313" key="3">
    <source>
        <dbReference type="Proteomes" id="UP000188268"/>
    </source>
</evidence>
<protein>
    <submittedName>
        <fullName evidence="2">Uncharacterized protein</fullName>
    </submittedName>
</protein>
<reference evidence="2 3" key="1">
    <citation type="submission" date="2013-09" db="EMBL/GenBank/DDBJ databases">
        <title>Corchorus capsularis genome sequencing.</title>
        <authorList>
            <person name="Alam M."/>
            <person name="Haque M.S."/>
            <person name="Islam M.S."/>
            <person name="Emdad E.M."/>
            <person name="Islam M.M."/>
            <person name="Ahmed B."/>
            <person name="Halim A."/>
            <person name="Hossen Q.M.M."/>
            <person name="Hossain M.Z."/>
            <person name="Ahmed R."/>
            <person name="Khan M.M."/>
            <person name="Islam R."/>
            <person name="Rashid M.M."/>
            <person name="Khan S.A."/>
            <person name="Rahman M.S."/>
            <person name="Alam M."/>
        </authorList>
    </citation>
    <scope>NUCLEOTIDE SEQUENCE [LARGE SCALE GENOMIC DNA]</scope>
    <source>
        <strain evidence="3">cv. CVL-1</strain>
        <tissue evidence="2">Whole seedling</tissue>
    </source>
</reference>